<dbReference type="SUPFAM" id="SSF51338">
    <property type="entry name" value="Composite domain of metallo-dependent hydrolases"/>
    <property type="match status" value="1"/>
</dbReference>
<sequence>MSYDKVFNGTVVLENEVIENGYIGVTDGKISEVSSEKLKGEKEIDLSGKVIFPGAIDVHVHSFSNPEEGFETTSKLSARGGVTTFLDMPYDLPNPINNTEILKEKIQDLEKNSYVDIGLWGTISKRNGTEKIQDLVDEGVMSFKLSTFETDEYRFPRIPNDEIIKAMTVLADTGILVAFHSEDDEIVKGLSKQFEEENKTHNLAHAETRPPYTETAAVLMLMEFAKWTGAKLHIVHVSHPRTLELIKLFKDMGTDVSAETCYTYLLLDEDDLDKQGPPAKMNPPLRSKEDVAKMWEYLKAGDIDLISSDHIVWGIKDKEKGYENIFKSPSGLPGVEIIVRVMYDAMINRHSMSYNAFAKLMSTNAAERFSIKGKGKIEQGYDADFTVIDPNEEWEFQQENFETNIDLLPFKGRKFKGNIAASIIRGETVFDGKELQVEPGFGKFIEGSEIK</sequence>
<dbReference type="InterPro" id="IPR006680">
    <property type="entry name" value="Amidohydro-rel"/>
</dbReference>
<dbReference type="PANTHER" id="PTHR43668:SF2">
    <property type="entry name" value="ALLANTOINASE"/>
    <property type="match status" value="1"/>
</dbReference>
<proteinExistence type="predicted"/>
<dbReference type="InterPro" id="IPR059134">
    <property type="entry name" value="BsNagA_N"/>
</dbReference>
<accession>A0A1G9DFK8</accession>
<dbReference type="InterPro" id="IPR050138">
    <property type="entry name" value="DHOase/Allantoinase_Hydrolase"/>
</dbReference>
<dbReference type="NCBIfam" id="TIGR00857">
    <property type="entry name" value="pyrC_multi"/>
    <property type="match status" value="1"/>
</dbReference>
<dbReference type="EMBL" id="FNFI01000012">
    <property type="protein sequence ID" value="SDK62584.1"/>
    <property type="molecule type" value="Genomic_DNA"/>
</dbReference>
<evidence type="ECO:0000259" key="2">
    <source>
        <dbReference type="Pfam" id="PF22644"/>
    </source>
</evidence>
<dbReference type="SUPFAM" id="SSF51556">
    <property type="entry name" value="Metallo-dependent hydrolases"/>
    <property type="match status" value="1"/>
</dbReference>
<dbReference type="Gene3D" id="3.20.20.140">
    <property type="entry name" value="Metal-dependent hydrolases"/>
    <property type="match status" value="1"/>
</dbReference>
<name>A0A1G9DFK8_9STAP</name>
<feature type="domain" description="Amidohydrolase-related" evidence="1">
    <location>
        <begin position="50"/>
        <end position="429"/>
    </location>
</feature>
<gene>
    <name evidence="3" type="ORF">SAMN05216187_11218</name>
</gene>
<evidence type="ECO:0000313" key="3">
    <source>
        <dbReference type="EMBL" id="SDK62584.1"/>
    </source>
</evidence>
<evidence type="ECO:0000259" key="1">
    <source>
        <dbReference type="Pfam" id="PF01979"/>
    </source>
</evidence>
<reference evidence="4" key="1">
    <citation type="submission" date="2016-10" db="EMBL/GenBank/DDBJ databases">
        <authorList>
            <person name="Varghese N."/>
            <person name="Submissions S."/>
        </authorList>
    </citation>
    <scope>NUCLEOTIDE SEQUENCE [LARGE SCALE GENOMIC DNA]</scope>
    <source>
        <strain evidence="4">CGMCC 1.8911</strain>
    </source>
</reference>
<dbReference type="GO" id="GO:0004038">
    <property type="term" value="F:allantoinase activity"/>
    <property type="evidence" value="ECO:0007669"/>
    <property type="project" value="TreeGrafter"/>
</dbReference>
<evidence type="ECO:0000313" key="4">
    <source>
        <dbReference type="Proteomes" id="UP000242700"/>
    </source>
</evidence>
<dbReference type="InterPro" id="IPR011059">
    <property type="entry name" value="Metal-dep_hydrolase_composite"/>
</dbReference>
<dbReference type="OrthoDB" id="9797498at2"/>
<dbReference type="Pfam" id="PF01979">
    <property type="entry name" value="Amidohydro_1"/>
    <property type="match status" value="1"/>
</dbReference>
<dbReference type="Proteomes" id="UP000242700">
    <property type="component" value="Unassembled WGS sequence"/>
</dbReference>
<organism evidence="3 4">
    <name type="scientific">Jeotgalicoccus aerolatus</name>
    <dbReference type="NCBI Taxonomy" id="709510"/>
    <lineage>
        <taxon>Bacteria</taxon>
        <taxon>Bacillati</taxon>
        <taxon>Bacillota</taxon>
        <taxon>Bacilli</taxon>
        <taxon>Bacillales</taxon>
        <taxon>Staphylococcaceae</taxon>
        <taxon>Jeotgalicoccus</taxon>
    </lineage>
</organism>
<dbReference type="Gene3D" id="2.30.40.10">
    <property type="entry name" value="Urease, subunit C, domain 1"/>
    <property type="match status" value="1"/>
</dbReference>
<dbReference type="PANTHER" id="PTHR43668">
    <property type="entry name" value="ALLANTOINASE"/>
    <property type="match status" value="1"/>
</dbReference>
<dbReference type="GO" id="GO:0006145">
    <property type="term" value="P:purine nucleobase catabolic process"/>
    <property type="evidence" value="ECO:0007669"/>
    <property type="project" value="TreeGrafter"/>
</dbReference>
<feature type="domain" description="BsNagA composite" evidence="2">
    <location>
        <begin position="11"/>
        <end position="39"/>
    </location>
</feature>
<dbReference type="Pfam" id="PF22644">
    <property type="entry name" value="BsNagA_N"/>
    <property type="match status" value="1"/>
</dbReference>
<dbReference type="STRING" id="586411.SAMN05216187_11218"/>
<protein>
    <submittedName>
        <fullName evidence="3">Allantoinase</fullName>
    </submittedName>
</protein>
<dbReference type="AlphaFoldDB" id="A0A1G9DFK8"/>
<dbReference type="RefSeq" id="WP_092599352.1">
    <property type="nucleotide sequence ID" value="NZ_FNFI01000012.1"/>
</dbReference>
<dbReference type="GO" id="GO:0005737">
    <property type="term" value="C:cytoplasm"/>
    <property type="evidence" value="ECO:0007669"/>
    <property type="project" value="TreeGrafter"/>
</dbReference>
<dbReference type="InterPro" id="IPR032466">
    <property type="entry name" value="Metal_Hydrolase"/>
</dbReference>